<evidence type="ECO:0000256" key="1">
    <source>
        <dbReference type="ARBA" id="ARBA00010396"/>
    </source>
</evidence>
<dbReference type="InterPro" id="IPR002903">
    <property type="entry name" value="RsmH"/>
</dbReference>
<protein>
    <recommendedName>
        <fullName evidence="6">Ribosomal RNA small subunit methyltransferase H</fullName>
        <ecNumber evidence="6">2.1.1.199</ecNumber>
    </recommendedName>
    <alternativeName>
        <fullName evidence="6">16S rRNA m(4)C1402 methyltransferase</fullName>
    </alternativeName>
    <alternativeName>
        <fullName evidence="6">rRNA (cytosine-N(4)-)-methyltransferase RsmH</fullName>
    </alternativeName>
</protein>
<feature type="binding site" evidence="6">
    <location>
        <position position="52"/>
    </location>
    <ligand>
        <name>S-adenosyl-L-methionine</name>
        <dbReference type="ChEBI" id="CHEBI:59789"/>
    </ligand>
</feature>
<proteinExistence type="inferred from homology"/>
<dbReference type="GO" id="GO:0070475">
    <property type="term" value="P:rRNA base methylation"/>
    <property type="evidence" value="ECO:0007669"/>
    <property type="project" value="UniProtKB-UniRule"/>
</dbReference>
<keyword evidence="3 6" id="KW-0489">Methyltransferase</keyword>
<dbReference type="Proteomes" id="UP000288102">
    <property type="component" value="Unassembled WGS sequence"/>
</dbReference>
<dbReference type="PANTHER" id="PTHR11265:SF0">
    <property type="entry name" value="12S RRNA N4-METHYLCYTIDINE METHYLTRANSFERASE"/>
    <property type="match status" value="1"/>
</dbReference>
<accession>A0A434A503</accession>
<organism evidence="7 8">
    <name type="scientific">Flavobacterium cupreum</name>
    <dbReference type="NCBI Taxonomy" id="2133766"/>
    <lineage>
        <taxon>Bacteria</taxon>
        <taxon>Pseudomonadati</taxon>
        <taxon>Bacteroidota</taxon>
        <taxon>Flavobacteriia</taxon>
        <taxon>Flavobacteriales</taxon>
        <taxon>Flavobacteriaceae</taxon>
        <taxon>Flavobacterium</taxon>
    </lineage>
</organism>
<evidence type="ECO:0000313" key="8">
    <source>
        <dbReference type="Proteomes" id="UP000288102"/>
    </source>
</evidence>
<dbReference type="Gene3D" id="3.40.50.150">
    <property type="entry name" value="Vaccinia Virus protein VP39"/>
    <property type="match status" value="1"/>
</dbReference>
<keyword evidence="8" id="KW-1185">Reference proteome</keyword>
<keyword evidence="5 6" id="KW-0949">S-adenosyl-L-methionine</keyword>
<feature type="binding site" evidence="6">
    <location>
        <begin position="32"/>
        <end position="34"/>
    </location>
    <ligand>
        <name>S-adenosyl-L-methionine</name>
        <dbReference type="ChEBI" id="CHEBI:59789"/>
    </ligand>
</feature>
<feature type="binding site" evidence="6">
    <location>
        <position position="74"/>
    </location>
    <ligand>
        <name>S-adenosyl-L-methionine</name>
        <dbReference type="ChEBI" id="CHEBI:59789"/>
    </ligand>
</feature>
<dbReference type="GO" id="GO:0005737">
    <property type="term" value="C:cytoplasm"/>
    <property type="evidence" value="ECO:0007669"/>
    <property type="project" value="UniProtKB-SubCell"/>
</dbReference>
<comment type="subcellular location">
    <subcellularLocation>
        <location evidence="6">Cytoplasm</location>
    </subcellularLocation>
</comment>
<feature type="binding site" evidence="6">
    <location>
        <position position="102"/>
    </location>
    <ligand>
        <name>S-adenosyl-L-methionine</name>
        <dbReference type="ChEBI" id="CHEBI:59789"/>
    </ligand>
</feature>
<feature type="binding site" evidence="6">
    <location>
        <position position="95"/>
    </location>
    <ligand>
        <name>S-adenosyl-L-methionine</name>
        <dbReference type="ChEBI" id="CHEBI:59789"/>
    </ligand>
</feature>
<dbReference type="NCBIfam" id="TIGR00006">
    <property type="entry name" value="16S rRNA (cytosine(1402)-N(4))-methyltransferase RsmH"/>
    <property type="match status" value="1"/>
</dbReference>
<dbReference type="InterPro" id="IPR023397">
    <property type="entry name" value="SAM-dep_MeTrfase_MraW_recog"/>
</dbReference>
<dbReference type="PANTHER" id="PTHR11265">
    <property type="entry name" value="S-ADENOSYL-METHYLTRANSFERASE MRAW"/>
    <property type="match status" value="1"/>
</dbReference>
<dbReference type="OrthoDB" id="9806637at2"/>
<evidence type="ECO:0000256" key="5">
    <source>
        <dbReference type="ARBA" id="ARBA00022691"/>
    </source>
</evidence>
<reference evidence="8" key="1">
    <citation type="journal article" date="2019" name="Syst. Appl. Microbiol.">
        <title>Flavobacterium circumlabens sp. nov. and Flavobacterium cupreum sp. nov., two psychrotrophic species isolated from Antarctic environmental samples.</title>
        <authorList>
            <person name="Kralova S."/>
            <person name="Busse H.-J."/>
            <person name="Svec P."/>
            <person name="Maslanova I."/>
            <person name="Stankova E."/>
            <person name="Bartak M."/>
            <person name="Sedlacek I."/>
        </authorList>
    </citation>
    <scope>NUCLEOTIDE SEQUENCE [LARGE SCALE GENOMIC DNA]</scope>
    <source>
        <strain evidence="8">CCM 8825</strain>
    </source>
</reference>
<dbReference type="GO" id="GO:0071424">
    <property type="term" value="F:rRNA (cytosine-N4-)-methyltransferase activity"/>
    <property type="evidence" value="ECO:0007669"/>
    <property type="project" value="UniProtKB-UniRule"/>
</dbReference>
<evidence type="ECO:0000256" key="6">
    <source>
        <dbReference type="HAMAP-Rule" id="MF_01007"/>
    </source>
</evidence>
<dbReference type="HAMAP" id="MF_01007">
    <property type="entry name" value="16SrRNA_methyltr_H"/>
    <property type="match status" value="1"/>
</dbReference>
<dbReference type="AlphaFoldDB" id="A0A434A503"/>
<dbReference type="PIRSF" id="PIRSF004486">
    <property type="entry name" value="MraW"/>
    <property type="match status" value="1"/>
</dbReference>
<keyword evidence="2 6" id="KW-0698">rRNA processing</keyword>
<keyword evidence="6" id="KW-0963">Cytoplasm</keyword>
<evidence type="ECO:0000256" key="2">
    <source>
        <dbReference type="ARBA" id="ARBA00022552"/>
    </source>
</evidence>
<comment type="similarity">
    <text evidence="1 6">Belongs to the methyltransferase superfamily. RsmH family.</text>
</comment>
<dbReference type="Gene3D" id="1.10.150.170">
    <property type="entry name" value="Putative methyltransferase TM0872, insert domain"/>
    <property type="match status" value="1"/>
</dbReference>
<sequence length="298" mass="34233">MEYHNPVLLHPTVDGLNIKPDGVYVDVTFGGGGHSKEILNRLGPNGKLFAFDQDEDALANALPDERFTLINENFRFIKRFLRFHGVKSVDGILADLGVSSHQFDVPERGFSTRFDAGLDMRMSQKNDLNAYRVVNEYEEQDLRRVFYDYGELKNAPVLARTIVEAREHYPIKTTDELKEVLAKYLPERVRNKILAQIYQAIRIEVNQEMDVLKEFIEQSLEILNPGGRLSVISYHSLEDRLVKRFIKNGMFEGEPERDFFGNFSVPFKTIGKLIVPDDAEIKINNRARSAKLRIAEKV</sequence>
<dbReference type="SUPFAM" id="SSF53335">
    <property type="entry name" value="S-adenosyl-L-methionine-dependent methyltransferases"/>
    <property type="match status" value="1"/>
</dbReference>
<comment type="catalytic activity">
    <reaction evidence="6">
        <text>cytidine(1402) in 16S rRNA + S-adenosyl-L-methionine = N(4)-methylcytidine(1402) in 16S rRNA + S-adenosyl-L-homocysteine + H(+)</text>
        <dbReference type="Rhea" id="RHEA:42928"/>
        <dbReference type="Rhea" id="RHEA-COMP:10286"/>
        <dbReference type="Rhea" id="RHEA-COMP:10287"/>
        <dbReference type="ChEBI" id="CHEBI:15378"/>
        <dbReference type="ChEBI" id="CHEBI:57856"/>
        <dbReference type="ChEBI" id="CHEBI:59789"/>
        <dbReference type="ChEBI" id="CHEBI:74506"/>
        <dbReference type="ChEBI" id="CHEBI:82748"/>
        <dbReference type="EC" id="2.1.1.199"/>
    </reaction>
</comment>
<dbReference type="InterPro" id="IPR029063">
    <property type="entry name" value="SAM-dependent_MTases_sf"/>
</dbReference>
<comment type="function">
    <text evidence="6">Specifically methylates the N4 position of cytidine in position 1402 (C1402) of 16S rRNA.</text>
</comment>
<evidence type="ECO:0000313" key="7">
    <source>
        <dbReference type="EMBL" id="RUT69470.1"/>
    </source>
</evidence>
<dbReference type="SUPFAM" id="SSF81799">
    <property type="entry name" value="Putative methyltransferase TM0872, insert domain"/>
    <property type="match status" value="1"/>
</dbReference>
<name>A0A434A503_9FLAO</name>
<evidence type="ECO:0000256" key="3">
    <source>
        <dbReference type="ARBA" id="ARBA00022603"/>
    </source>
</evidence>
<dbReference type="EMBL" id="QWDM01000010">
    <property type="protein sequence ID" value="RUT69470.1"/>
    <property type="molecule type" value="Genomic_DNA"/>
</dbReference>
<evidence type="ECO:0000256" key="4">
    <source>
        <dbReference type="ARBA" id="ARBA00022679"/>
    </source>
</evidence>
<comment type="caution">
    <text evidence="7">The sequence shown here is derived from an EMBL/GenBank/DDBJ whole genome shotgun (WGS) entry which is preliminary data.</text>
</comment>
<dbReference type="Pfam" id="PF01795">
    <property type="entry name" value="Methyltransf_5"/>
    <property type="match status" value="1"/>
</dbReference>
<dbReference type="EC" id="2.1.1.199" evidence="6"/>
<gene>
    <name evidence="6 7" type="primary">rsmH</name>
    <name evidence="7" type="ORF">D0817_16205</name>
</gene>
<keyword evidence="4 6" id="KW-0808">Transferase</keyword>